<dbReference type="PANTHER" id="PTHR43135">
    <property type="entry name" value="ALPHA-D-RIBOSE 1-METHYLPHOSPHONATE 5-TRIPHOSPHATE DIPHOSPHATASE"/>
    <property type="match status" value="1"/>
</dbReference>
<evidence type="ECO:0000256" key="2">
    <source>
        <dbReference type="SAM" id="SignalP"/>
    </source>
</evidence>
<evidence type="ECO:0000313" key="4">
    <source>
        <dbReference type="EMBL" id="SFU42901.1"/>
    </source>
</evidence>
<dbReference type="Gene3D" id="3.30.110.90">
    <property type="entry name" value="Amidohydrolase"/>
    <property type="match status" value="1"/>
</dbReference>
<dbReference type="InterPro" id="IPR032466">
    <property type="entry name" value="Metal_Hydrolase"/>
</dbReference>
<dbReference type="AlphaFoldDB" id="A0A1I7G3J9"/>
<dbReference type="InterPro" id="IPR006680">
    <property type="entry name" value="Amidohydro-rel"/>
</dbReference>
<sequence length="465" mass="49591">MKSTCLKITSIASRITTGLSLMSIMLVSPPAVAQTDRHEALLLHAARVFDGHNMRTNTSVQVINGKVRQIGPRGSFPSADAKVIDLGDATILPGFIELHAHLSFQRVPANTVLKHGITTIRDVGGPVHKPYGGNGALRVLTSGPIITAPGGYPIPLTGEKNIATPVSTEKEARETVRHLIDAGAVVIKIALEPGGEPGAPWSGGHVYGHHHDVPAVAHGHAHHSPPNHKPPSHEPASDKPAKHAHSSHPHPNTGFNTAWPLLSESIVKAIVDEAHANKRKVTAHIAEAKGAEIAINAGVDEWAHVPCDIIPELLLKKAVSQDVKIVTTLDTLSKCPGVAHNVRIWREQGGELLYGAEIAHPDIPRGIDAQELMFMMQMGNMETLEVLRAATSKAGEHLGLPLLGTLQPGAPADLIAVRNDPTHNLKNLEYPDLVISGGEIVLNNFPAIFRPSAAAGDRYRANFAR</sequence>
<dbReference type="SUPFAM" id="SSF51556">
    <property type="entry name" value="Metallo-dependent hydrolases"/>
    <property type="match status" value="1"/>
</dbReference>
<dbReference type="Pfam" id="PF01979">
    <property type="entry name" value="Amidohydro_1"/>
    <property type="match status" value="1"/>
</dbReference>
<reference evidence="4 5" key="1">
    <citation type="submission" date="2016-10" db="EMBL/GenBank/DDBJ databases">
        <authorList>
            <person name="de Groot N.N."/>
        </authorList>
    </citation>
    <scope>NUCLEOTIDE SEQUENCE [LARGE SCALE GENOMIC DNA]</scope>
    <source>
        <strain evidence="4 5">Nl14</strain>
    </source>
</reference>
<evidence type="ECO:0000313" key="5">
    <source>
        <dbReference type="Proteomes" id="UP000182649"/>
    </source>
</evidence>
<feature type="region of interest" description="Disordered" evidence="1">
    <location>
        <begin position="216"/>
        <end position="256"/>
    </location>
</feature>
<proteinExistence type="predicted"/>
<gene>
    <name evidence="4" type="ORF">SAMN05216417_103124</name>
</gene>
<dbReference type="OrthoDB" id="9782972at2"/>
<feature type="signal peptide" evidence="2">
    <location>
        <begin position="1"/>
        <end position="33"/>
    </location>
</feature>
<dbReference type="InterPro" id="IPR011059">
    <property type="entry name" value="Metal-dep_hydrolase_composite"/>
</dbReference>
<dbReference type="Proteomes" id="UP000182649">
    <property type="component" value="Unassembled WGS sequence"/>
</dbReference>
<evidence type="ECO:0000256" key="1">
    <source>
        <dbReference type="SAM" id="MobiDB-lite"/>
    </source>
</evidence>
<feature type="chain" id="PRO_5010289706" evidence="2">
    <location>
        <begin position="34"/>
        <end position="465"/>
    </location>
</feature>
<dbReference type="SUPFAM" id="SSF51338">
    <property type="entry name" value="Composite domain of metallo-dependent hydrolases"/>
    <property type="match status" value="2"/>
</dbReference>
<dbReference type="PANTHER" id="PTHR43135:SF3">
    <property type="entry name" value="ALPHA-D-RIBOSE 1-METHYLPHOSPHONATE 5-TRIPHOSPHATE DIPHOSPHATASE"/>
    <property type="match status" value="1"/>
</dbReference>
<feature type="compositionally biased region" description="Basic and acidic residues" evidence="1">
    <location>
        <begin position="231"/>
        <end position="241"/>
    </location>
</feature>
<evidence type="ECO:0000259" key="3">
    <source>
        <dbReference type="Pfam" id="PF01979"/>
    </source>
</evidence>
<organism evidence="4 5">
    <name type="scientific">Nitrosospira multiformis</name>
    <dbReference type="NCBI Taxonomy" id="1231"/>
    <lineage>
        <taxon>Bacteria</taxon>
        <taxon>Pseudomonadati</taxon>
        <taxon>Pseudomonadota</taxon>
        <taxon>Betaproteobacteria</taxon>
        <taxon>Nitrosomonadales</taxon>
        <taxon>Nitrosomonadaceae</taxon>
        <taxon>Nitrosospira</taxon>
    </lineage>
</organism>
<dbReference type="RefSeq" id="WP_074973462.1">
    <property type="nucleotide sequence ID" value="NZ_FPBZ01000003.1"/>
</dbReference>
<dbReference type="Gene3D" id="3.40.50.10910">
    <property type="entry name" value="Amidohydrolase"/>
    <property type="match status" value="2"/>
</dbReference>
<keyword evidence="2" id="KW-0732">Signal</keyword>
<protein>
    <submittedName>
        <fullName evidence="4">Imidazolonepropionase</fullName>
    </submittedName>
</protein>
<dbReference type="Gene3D" id="3.20.20.140">
    <property type="entry name" value="Metal-dependent hydrolases"/>
    <property type="match status" value="1"/>
</dbReference>
<feature type="domain" description="Amidohydrolase-related" evidence="3">
    <location>
        <begin position="317"/>
        <end position="441"/>
    </location>
</feature>
<dbReference type="GO" id="GO:0016810">
    <property type="term" value="F:hydrolase activity, acting on carbon-nitrogen (but not peptide) bonds"/>
    <property type="evidence" value="ECO:0007669"/>
    <property type="project" value="InterPro"/>
</dbReference>
<dbReference type="Gene3D" id="2.30.40.10">
    <property type="entry name" value="Urease, subunit C, domain 1"/>
    <property type="match status" value="2"/>
</dbReference>
<dbReference type="InterPro" id="IPR051781">
    <property type="entry name" value="Metallo-dep_Hydrolase"/>
</dbReference>
<dbReference type="EMBL" id="FPBZ01000003">
    <property type="protein sequence ID" value="SFU42901.1"/>
    <property type="molecule type" value="Genomic_DNA"/>
</dbReference>
<name>A0A1I7G3J9_9PROT</name>
<accession>A0A1I7G3J9</accession>